<proteinExistence type="predicted"/>
<organism evidence="2 3">
    <name type="scientific">Nocardiopsis alba</name>
    <dbReference type="NCBI Taxonomy" id="53437"/>
    <lineage>
        <taxon>Bacteria</taxon>
        <taxon>Bacillati</taxon>
        <taxon>Actinomycetota</taxon>
        <taxon>Actinomycetes</taxon>
        <taxon>Streptosporangiales</taxon>
        <taxon>Nocardiopsidaceae</taxon>
        <taxon>Nocardiopsis</taxon>
    </lineage>
</organism>
<accession>A0A7K2IXY6</accession>
<name>A0A7K2IXY6_9ACTN</name>
<sequence length="59" mass="6435">MTSEITWHKSTYSGGNGGDCVEVAEGATTHIRDTQHRAHSQLSVSGSEWNALLHALRSR</sequence>
<reference evidence="2 3" key="1">
    <citation type="journal article" date="2019" name="Nat. Commun.">
        <title>The antimicrobial potential of Streptomyces from insect microbiomes.</title>
        <authorList>
            <person name="Chevrette M.G."/>
            <person name="Carlson C.M."/>
            <person name="Ortega H.E."/>
            <person name="Thomas C."/>
            <person name="Ananiev G.E."/>
            <person name="Barns K.J."/>
            <person name="Book A.J."/>
            <person name="Cagnazzo J."/>
            <person name="Carlos C."/>
            <person name="Flanigan W."/>
            <person name="Grubbs K.J."/>
            <person name="Horn H.A."/>
            <person name="Hoffmann F.M."/>
            <person name="Klassen J.L."/>
            <person name="Knack J.J."/>
            <person name="Lewin G.R."/>
            <person name="McDonald B.R."/>
            <person name="Muller L."/>
            <person name="Melo W.G.P."/>
            <person name="Pinto-Tomas A.A."/>
            <person name="Schmitz A."/>
            <person name="Wendt-Pienkowski E."/>
            <person name="Wildman S."/>
            <person name="Zhao M."/>
            <person name="Zhang F."/>
            <person name="Bugni T.S."/>
            <person name="Andes D.R."/>
            <person name="Pupo M.T."/>
            <person name="Currie C.R."/>
        </authorList>
    </citation>
    <scope>NUCLEOTIDE SEQUENCE [LARGE SCALE GENOMIC DNA]</scope>
    <source>
        <strain evidence="2 3">SID5840</strain>
    </source>
</reference>
<dbReference type="InterPro" id="IPR007278">
    <property type="entry name" value="DUF397"/>
</dbReference>
<dbReference type="RefSeq" id="WP_161111735.1">
    <property type="nucleotide sequence ID" value="NZ_WWHY01000001.1"/>
</dbReference>
<protein>
    <submittedName>
        <fullName evidence="2">DUF397 domain-containing protein</fullName>
    </submittedName>
</protein>
<evidence type="ECO:0000259" key="1">
    <source>
        <dbReference type="Pfam" id="PF04149"/>
    </source>
</evidence>
<dbReference type="Pfam" id="PF04149">
    <property type="entry name" value="DUF397"/>
    <property type="match status" value="1"/>
</dbReference>
<dbReference type="EMBL" id="WWHY01000001">
    <property type="protein sequence ID" value="MYR34841.1"/>
    <property type="molecule type" value="Genomic_DNA"/>
</dbReference>
<dbReference type="AlphaFoldDB" id="A0A7K2IXY6"/>
<feature type="domain" description="DUF397" evidence="1">
    <location>
        <begin position="6"/>
        <end position="57"/>
    </location>
</feature>
<dbReference type="Proteomes" id="UP000467124">
    <property type="component" value="Unassembled WGS sequence"/>
</dbReference>
<gene>
    <name evidence="2" type="ORF">GTW20_21935</name>
</gene>
<evidence type="ECO:0000313" key="3">
    <source>
        <dbReference type="Proteomes" id="UP000467124"/>
    </source>
</evidence>
<evidence type="ECO:0000313" key="2">
    <source>
        <dbReference type="EMBL" id="MYR34841.1"/>
    </source>
</evidence>
<comment type="caution">
    <text evidence="2">The sequence shown here is derived from an EMBL/GenBank/DDBJ whole genome shotgun (WGS) entry which is preliminary data.</text>
</comment>